<feature type="domain" description="Tyr recombinase" evidence="6">
    <location>
        <begin position="217"/>
        <end position="392"/>
    </location>
</feature>
<reference evidence="8 9" key="1">
    <citation type="submission" date="2023-07" db="EMBL/GenBank/DDBJ databases">
        <title>Genomic Encyclopedia of Type Strains, Phase IV (KMG-IV): sequencing the most valuable type-strain genomes for metagenomic binning, comparative biology and taxonomic classification.</title>
        <authorList>
            <person name="Goeker M."/>
        </authorList>
    </citation>
    <scope>NUCLEOTIDE SEQUENCE [LARGE SCALE GENOMIC DNA]</scope>
    <source>
        <strain evidence="8 9">DSM 19013</strain>
    </source>
</reference>
<evidence type="ECO:0000256" key="4">
    <source>
        <dbReference type="ARBA" id="ARBA00023172"/>
    </source>
</evidence>
<dbReference type="InterPro" id="IPR050808">
    <property type="entry name" value="Phage_Integrase"/>
</dbReference>
<keyword evidence="3 5" id="KW-0238">DNA-binding</keyword>
<dbReference type="InterPro" id="IPR053876">
    <property type="entry name" value="Phage_int_M"/>
</dbReference>
<dbReference type="PANTHER" id="PTHR30629:SF2">
    <property type="entry name" value="PROPHAGE INTEGRASE INTS-RELATED"/>
    <property type="match status" value="1"/>
</dbReference>
<evidence type="ECO:0000256" key="5">
    <source>
        <dbReference type="PROSITE-ProRule" id="PRU01248"/>
    </source>
</evidence>
<proteinExistence type="inferred from homology"/>
<dbReference type="InterPro" id="IPR011010">
    <property type="entry name" value="DNA_brk_join_enz"/>
</dbReference>
<dbReference type="PANTHER" id="PTHR30629">
    <property type="entry name" value="PROPHAGE INTEGRASE"/>
    <property type="match status" value="1"/>
</dbReference>
<keyword evidence="4" id="KW-0233">DNA recombination</keyword>
<dbReference type="Pfam" id="PF00589">
    <property type="entry name" value="Phage_integrase"/>
    <property type="match status" value="1"/>
</dbReference>
<evidence type="ECO:0000259" key="7">
    <source>
        <dbReference type="PROSITE" id="PS51900"/>
    </source>
</evidence>
<dbReference type="Pfam" id="PF22022">
    <property type="entry name" value="Phage_int_M"/>
    <property type="match status" value="1"/>
</dbReference>
<dbReference type="CDD" id="cd00801">
    <property type="entry name" value="INT_P4_C"/>
    <property type="match status" value="1"/>
</dbReference>
<protein>
    <submittedName>
        <fullName evidence="8">Integrase</fullName>
    </submittedName>
</protein>
<dbReference type="PROSITE" id="PS51898">
    <property type="entry name" value="TYR_RECOMBINASE"/>
    <property type="match status" value="1"/>
</dbReference>
<dbReference type="Gene3D" id="1.10.443.10">
    <property type="entry name" value="Intergrase catalytic core"/>
    <property type="match status" value="1"/>
</dbReference>
<evidence type="ECO:0000256" key="1">
    <source>
        <dbReference type="ARBA" id="ARBA00008857"/>
    </source>
</evidence>
<sequence>MPRRAEAENVVRLTQGMLATLTPKAGKAERIIWDEEVRGFGIRLRASGARTWVIRPPRKGKGSNLHTLAPAAPSAGAIDLRSARQKANETLSELALGGDPFKKKREATAQAAVTLGSLVETYLANKLAKGRRPSTVYGVKNHLNLHWAPLHERPLSEITRAEIAAQHRKIANECGPHAADRARSILSTFFVWAIGEGLVEGDINPVQHTNTATVPTRRDRVLRDAELAAIWHGCRDDDFGRIVRLLILTGQRRSEVAAMRWSEIDIQAALWTIPAVRMKNRRAHEVPLSGAALDILATIQKRDGRDLVFGEGKGPFAGFSNSKIALNKRIDGAAGEWGLHDLRRTVSTGMNALGIMPIVVEAVLSHVSGARSGVAGTYNRHAYSMEKRDALDRWADRITRSVAQTAAG</sequence>
<name>A0ABU0I0E1_9HYPH</name>
<comment type="similarity">
    <text evidence="1">Belongs to the 'phage' integrase family.</text>
</comment>
<dbReference type="RefSeq" id="WP_238206048.1">
    <property type="nucleotide sequence ID" value="NZ_BPQE01000025.1"/>
</dbReference>
<evidence type="ECO:0000259" key="6">
    <source>
        <dbReference type="PROSITE" id="PS51898"/>
    </source>
</evidence>
<dbReference type="InterPro" id="IPR025166">
    <property type="entry name" value="Integrase_DNA_bind_dom"/>
</dbReference>
<dbReference type="InterPro" id="IPR044068">
    <property type="entry name" value="CB"/>
</dbReference>
<dbReference type="PROSITE" id="PS51900">
    <property type="entry name" value="CB"/>
    <property type="match status" value="1"/>
</dbReference>
<gene>
    <name evidence="8" type="ORF">QO012_002573</name>
</gene>
<evidence type="ECO:0000256" key="3">
    <source>
        <dbReference type="ARBA" id="ARBA00023125"/>
    </source>
</evidence>
<dbReference type="Gene3D" id="1.10.150.130">
    <property type="match status" value="1"/>
</dbReference>
<evidence type="ECO:0000313" key="8">
    <source>
        <dbReference type="EMBL" id="MDQ0448068.1"/>
    </source>
</evidence>
<evidence type="ECO:0000256" key="2">
    <source>
        <dbReference type="ARBA" id="ARBA00022908"/>
    </source>
</evidence>
<dbReference type="EMBL" id="JAUSVP010000006">
    <property type="protein sequence ID" value="MDQ0448068.1"/>
    <property type="molecule type" value="Genomic_DNA"/>
</dbReference>
<organism evidence="8 9">
    <name type="scientific">Methylobacterium aerolatum</name>
    <dbReference type="NCBI Taxonomy" id="418708"/>
    <lineage>
        <taxon>Bacteria</taxon>
        <taxon>Pseudomonadati</taxon>
        <taxon>Pseudomonadota</taxon>
        <taxon>Alphaproteobacteria</taxon>
        <taxon>Hyphomicrobiales</taxon>
        <taxon>Methylobacteriaceae</taxon>
        <taxon>Methylobacterium</taxon>
    </lineage>
</organism>
<dbReference type="InterPro" id="IPR038488">
    <property type="entry name" value="Integrase_DNA-bd_sf"/>
</dbReference>
<dbReference type="Pfam" id="PF13356">
    <property type="entry name" value="Arm-DNA-bind_3"/>
    <property type="match status" value="1"/>
</dbReference>
<dbReference type="InterPro" id="IPR013762">
    <property type="entry name" value="Integrase-like_cat_sf"/>
</dbReference>
<keyword evidence="2" id="KW-0229">DNA integration</keyword>
<accession>A0ABU0I0E1</accession>
<dbReference type="Gene3D" id="3.30.160.390">
    <property type="entry name" value="Integrase, DNA-binding domain"/>
    <property type="match status" value="1"/>
</dbReference>
<comment type="caution">
    <text evidence="8">The sequence shown here is derived from an EMBL/GenBank/DDBJ whole genome shotgun (WGS) entry which is preliminary data.</text>
</comment>
<feature type="domain" description="Core-binding (CB)" evidence="7">
    <location>
        <begin position="113"/>
        <end position="194"/>
    </location>
</feature>
<evidence type="ECO:0000313" key="9">
    <source>
        <dbReference type="Proteomes" id="UP001231124"/>
    </source>
</evidence>
<keyword evidence="9" id="KW-1185">Reference proteome</keyword>
<dbReference type="SUPFAM" id="SSF56349">
    <property type="entry name" value="DNA breaking-rejoining enzymes"/>
    <property type="match status" value="1"/>
</dbReference>
<dbReference type="Proteomes" id="UP001231124">
    <property type="component" value="Unassembled WGS sequence"/>
</dbReference>
<dbReference type="InterPro" id="IPR002104">
    <property type="entry name" value="Integrase_catalytic"/>
</dbReference>
<dbReference type="InterPro" id="IPR010998">
    <property type="entry name" value="Integrase_recombinase_N"/>
</dbReference>